<dbReference type="Pfam" id="PF01325">
    <property type="entry name" value="Fe_dep_repress"/>
    <property type="match status" value="1"/>
</dbReference>
<feature type="domain" description="HTH dtxR-type" evidence="1">
    <location>
        <begin position="1"/>
        <end position="64"/>
    </location>
</feature>
<comment type="caution">
    <text evidence="2">The sequence shown here is derived from an EMBL/GenBank/DDBJ whole genome shotgun (WGS) entry which is preliminary data.</text>
</comment>
<organism evidence="2 3">
    <name type="scientific">Enterococcus cecorum</name>
    <dbReference type="NCBI Taxonomy" id="44008"/>
    <lineage>
        <taxon>Bacteria</taxon>
        <taxon>Bacillati</taxon>
        <taxon>Bacillota</taxon>
        <taxon>Bacilli</taxon>
        <taxon>Lactobacillales</taxon>
        <taxon>Enterococcaceae</taxon>
        <taxon>Enterococcus</taxon>
    </lineage>
</organism>
<dbReference type="PROSITE" id="PS50944">
    <property type="entry name" value="HTH_DTXR"/>
    <property type="match status" value="1"/>
</dbReference>
<dbReference type="Proteomes" id="UP001290582">
    <property type="component" value="Unassembled WGS sequence"/>
</dbReference>
<dbReference type="InterPro" id="IPR036390">
    <property type="entry name" value="WH_DNA-bd_sf"/>
</dbReference>
<dbReference type="Gene3D" id="1.10.10.10">
    <property type="entry name" value="Winged helix-like DNA-binding domain superfamily/Winged helix DNA-binding domain"/>
    <property type="match status" value="1"/>
</dbReference>
<accession>A0AAP6M5G9</accession>
<evidence type="ECO:0000313" key="3">
    <source>
        <dbReference type="Proteomes" id="UP001290582"/>
    </source>
</evidence>
<evidence type="ECO:0000259" key="1">
    <source>
        <dbReference type="PROSITE" id="PS50944"/>
    </source>
</evidence>
<dbReference type="InterPro" id="IPR022687">
    <property type="entry name" value="HTH_DTXR"/>
</dbReference>
<dbReference type="AlphaFoldDB" id="A0AAP6M5G9"/>
<proteinExistence type="predicted"/>
<sequence>MGRLQIKPTTILIYLLAIQELSKRKKKLKNNDLAKVLSVSPASVSEMLAKLRYEDYLDIGFQLTDKRKTFIDDYKR</sequence>
<name>A0AAP6M5G9_9ENTE</name>
<dbReference type="EMBL" id="JAXOGL010000003">
    <property type="protein sequence ID" value="MDZ5597150.1"/>
    <property type="molecule type" value="Genomic_DNA"/>
</dbReference>
<reference evidence="2" key="1">
    <citation type="submission" date="2023-12" db="EMBL/GenBank/DDBJ databases">
        <title>Molecular genomic analyses of Enterococcus cecorum from sepsis oubreaks in broilers.</title>
        <authorList>
            <person name="Rhoads D."/>
            <person name="Alrubaye A."/>
        </authorList>
    </citation>
    <scope>NUCLEOTIDE SEQUENCE</scope>
    <source>
        <strain evidence="2">1755</strain>
    </source>
</reference>
<dbReference type="SUPFAM" id="SSF46785">
    <property type="entry name" value="Winged helix' DNA-binding domain"/>
    <property type="match status" value="1"/>
</dbReference>
<evidence type="ECO:0000313" key="2">
    <source>
        <dbReference type="EMBL" id="MDZ5597150.1"/>
    </source>
</evidence>
<dbReference type="GO" id="GO:0003677">
    <property type="term" value="F:DNA binding"/>
    <property type="evidence" value="ECO:0007669"/>
    <property type="project" value="InterPro"/>
</dbReference>
<protein>
    <submittedName>
        <fullName evidence="2">Iron-dependent repressor</fullName>
    </submittedName>
</protein>
<dbReference type="InterPro" id="IPR036388">
    <property type="entry name" value="WH-like_DNA-bd_sf"/>
</dbReference>
<dbReference type="RefSeq" id="WP_171309838.1">
    <property type="nucleotide sequence ID" value="NZ_CP144495.1"/>
</dbReference>
<gene>
    <name evidence="2" type="ORF">U1294_02760</name>
</gene>